<dbReference type="PANTHER" id="PTHR11669">
    <property type="entry name" value="REPLICATION FACTOR C / DNA POLYMERASE III GAMMA-TAU SUBUNIT"/>
    <property type="match status" value="1"/>
</dbReference>
<dbReference type="GO" id="GO:0009360">
    <property type="term" value="C:DNA polymerase III complex"/>
    <property type="evidence" value="ECO:0007669"/>
    <property type="project" value="InterPro"/>
</dbReference>
<evidence type="ECO:0000256" key="9">
    <source>
        <dbReference type="ARBA" id="ARBA00022840"/>
    </source>
</evidence>
<feature type="region of interest" description="Disordered" evidence="14">
    <location>
        <begin position="396"/>
        <end position="572"/>
    </location>
</feature>
<dbReference type="SUPFAM" id="SSF52540">
    <property type="entry name" value="P-loop containing nucleoside triphosphate hydrolases"/>
    <property type="match status" value="1"/>
</dbReference>
<evidence type="ECO:0000256" key="3">
    <source>
        <dbReference type="ARBA" id="ARBA00022679"/>
    </source>
</evidence>
<reference evidence="16 17" key="1">
    <citation type="journal article" date="2019" name="ACS Chem. Biol.">
        <title>Identification and Mobilization of a Cryptic Antibiotic Biosynthesis Gene Locus from a Human-Pathogenic Nocardia Isolate.</title>
        <authorList>
            <person name="Herisse M."/>
            <person name="Ishida K."/>
            <person name="Porter J.L."/>
            <person name="Howden B."/>
            <person name="Hertweck C."/>
            <person name="Stinear T.P."/>
            <person name="Pidot S.J."/>
        </authorList>
    </citation>
    <scope>NUCLEOTIDE SEQUENCE [LARGE SCALE GENOMIC DNA]</scope>
    <source>
        <strain evidence="16 17">AUSMDU00012717</strain>
    </source>
</reference>
<evidence type="ECO:0000256" key="7">
    <source>
        <dbReference type="ARBA" id="ARBA00022741"/>
    </source>
</evidence>
<dbReference type="EC" id="2.7.7.7" evidence="2"/>
<dbReference type="GO" id="GO:0003887">
    <property type="term" value="F:DNA-directed DNA polymerase activity"/>
    <property type="evidence" value="ECO:0007669"/>
    <property type="project" value="UniProtKB-KW"/>
</dbReference>
<dbReference type="GO" id="GO:0003677">
    <property type="term" value="F:DNA binding"/>
    <property type="evidence" value="ECO:0007669"/>
    <property type="project" value="InterPro"/>
</dbReference>
<feature type="compositionally biased region" description="Low complexity" evidence="14">
    <location>
        <begin position="673"/>
        <end position="684"/>
    </location>
</feature>
<protein>
    <recommendedName>
        <fullName evidence="13">DNA polymerase III subunit gamma/tau</fullName>
        <ecNumber evidence="2">2.7.7.7</ecNumber>
    </recommendedName>
</protein>
<keyword evidence="9" id="KW-0067">ATP-binding</keyword>
<feature type="compositionally biased region" description="Gly residues" evidence="14">
    <location>
        <begin position="443"/>
        <end position="454"/>
    </location>
</feature>
<evidence type="ECO:0000256" key="2">
    <source>
        <dbReference type="ARBA" id="ARBA00012417"/>
    </source>
</evidence>
<sequence length="1093" mass="109743">MPVALYRKYRPATFAEVVGQEHVTDPLSTALDTGRISHAYLFSGPRGCGKTSSARILARSLNCVQGPTSTPCGVCPSCVALAPGGPGNLDVIELDAASHGGVDDTRELRDRAFYAPAESRYRVFIVDEAHMVTTAGFNALLKIVEEPPAHLIFIFATTEPDKVLPTIRSRTHHYPFRLLPPATMRGLLGKICEQEQVPVEEAVYPLVIRAGGGSPRDSLSVLDQLLAGAGAEGVTYPRAVALLGVTDVALIDDAVEALAADDGAALFGTVDSVMEAGHDPRRFAVDLLERFRDLILLRAVPDAADRGLVSGPGDVLDRMRDQAQRIGPATLARYAELLHEGLGEMRGATAPRLLLEVVCARMLLPSVSDAESAALQRLERLERGFAGGAMPVAPAAGATAAGPAPTAERAPSQPAAAPARPPADPSRRRGAEALAAIRESRAGRGGQGQPGGGASPDNPPGHGGSGGAADPARPQGDQSRPEAAAAPPSRSEHGAASAGGESATSHDPSSGRGNPSGRGRVAVSGAANSAQPQGGQRGSEIAAGGGPAETVDSTGGRMPDGDAAAASHGDRNPVMAVGVTAGRAVGAVDPGAADRGGAVASNIPGAIDRSAAADGAAAAEERPHGVSGPAKSGDSATSVGPTGVADGSIPSASKGGPGAAESGAQGASGGGITQASGQPIARGAGFDRADRGAAAVSSSGASSADSGAEGAQRSGAQGDSPVGASGATATGSLGAESTRASESMSSEVDDLDDTVTEAGEDPAEFLDEAEYADGADAVDASLDAADAYADEVESASAAAEFGGEATGADVVAESGPVEADAAQPISSRPVVNEESPSVPSGAVANEPQPEELMRAVEAAWADIRAKVREFGPTLQALLSGASVARVDGSAIVFAHQSPPLAQRLSSQQNLDAVRSAVRAVLGRDHEVRWEAGGPAQRPAAAPKAAGGNRSRGGGQRESGSAGGRDSAAPPRFSRPSQAKGAGKPAGGNQRGARPEPRSFGDDDIPPPDYPDLPDDPGPADFAPADTGATAGGFEAAPRGGYAPDPVPPQVTPDDEEEMLAEAATPVPAGNRRDPDEVALELLRNELGATRLDG</sequence>
<feature type="compositionally biased region" description="Acidic residues" evidence="14">
    <location>
        <begin position="747"/>
        <end position="773"/>
    </location>
</feature>
<evidence type="ECO:0000256" key="11">
    <source>
        <dbReference type="ARBA" id="ARBA00037724"/>
    </source>
</evidence>
<keyword evidence="8" id="KW-0862">Zinc</keyword>
<dbReference type="CDD" id="cd00009">
    <property type="entry name" value="AAA"/>
    <property type="match status" value="1"/>
</dbReference>
<dbReference type="InterPro" id="IPR050238">
    <property type="entry name" value="DNA_Rep/Repair_Clamp_Loader"/>
</dbReference>
<keyword evidence="7" id="KW-0547">Nucleotide-binding</keyword>
<feature type="compositionally biased region" description="Low complexity" evidence="14">
    <location>
        <begin position="723"/>
        <end position="738"/>
    </location>
</feature>
<dbReference type="InterPro" id="IPR027417">
    <property type="entry name" value="P-loop_NTPase"/>
</dbReference>
<evidence type="ECO:0000256" key="1">
    <source>
        <dbReference type="ARBA" id="ARBA00006360"/>
    </source>
</evidence>
<dbReference type="GO" id="GO:0005524">
    <property type="term" value="F:ATP binding"/>
    <property type="evidence" value="ECO:0007669"/>
    <property type="project" value="UniProtKB-KW"/>
</dbReference>
<dbReference type="NCBIfam" id="TIGR02397">
    <property type="entry name" value="dnaX_nterm"/>
    <property type="match status" value="1"/>
</dbReference>
<dbReference type="GO" id="GO:0006261">
    <property type="term" value="P:DNA-templated DNA replication"/>
    <property type="evidence" value="ECO:0007669"/>
    <property type="project" value="TreeGrafter"/>
</dbReference>
<dbReference type="SMART" id="SM00382">
    <property type="entry name" value="AAA"/>
    <property type="match status" value="1"/>
</dbReference>
<feature type="compositionally biased region" description="Gly residues" evidence="14">
    <location>
        <begin position="949"/>
        <end position="962"/>
    </location>
</feature>
<proteinExistence type="inferred from homology"/>
<dbReference type="InterPro" id="IPR012763">
    <property type="entry name" value="DNA_pol_III_sug/sutau_N"/>
</dbReference>
<evidence type="ECO:0000256" key="8">
    <source>
        <dbReference type="ARBA" id="ARBA00022833"/>
    </source>
</evidence>
<dbReference type="FunFam" id="3.40.50.300:FF:000014">
    <property type="entry name" value="DNA polymerase III subunit gamma/tau"/>
    <property type="match status" value="1"/>
</dbReference>
<dbReference type="InterPro" id="IPR022754">
    <property type="entry name" value="DNA_pol_III_gamma-3"/>
</dbReference>
<dbReference type="InterPro" id="IPR003593">
    <property type="entry name" value="AAA+_ATPase"/>
</dbReference>
<accession>A0A6G9Y574</accession>
<feature type="region of interest" description="Disordered" evidence="14">
    <location>
        <begin position="925"/>
        <end position="1076"/>
    </location>
</feature>
<dbReference type="KEGG" id="nah:F5544_01505"/>
<keyword evidence="5" id="KW-0235">DNA replication</keyword>
<dbReference type="NCBIfam" id="NF011513">
    <property type="entry name" value="PRK14952.1"/>
    <property type="match status" value="1"/>
</dbReference>
<feature type="domain" description="AAA+ ATPase" evidence="15">
    <location>
        <begin position="36"/>
        <end position="179"/>
    </location>
</feature>
<keyword evidence="10" id="KW-0239">DNA-directed DNA polymerase</keyword>
<dbReference type="Pfam" id="PF12169">
    <property type="entry name" value="DNA_pol3_gamma3"/>
    <property type="match status" value="1"/>
</dbReference>
<dbReference type="Proteomes" id="UP000503540">
    <property type="component" value="Chromosome"/>
</dbReference>
<comment type="similarity">
    <text evidence="1">Belongs to the DnaX/STICHEL family.</text>
</comment>
<evidence type="ECO:0000256" key="13">
    <source>
        <dbReference type="ARBA" id="ARBA00074577"/>
    </source>
</evidence>
<evidence type="ECO:0000259" key="15">
    <source>
        <dbReference type="SMART" id="SM00382"/>
    </source>
</evidence>
<evidence type="ECO:0000256" key="12">
    <source>
        <dbReference type="ARBA" id="ARBA00049244"/>
    </source>
</evidence>
<evidence type="ECO:0000256" key="4">
    <source>
        <dbReference type="ARBA" id="ARBA00022695"/>
    </source>
</evidence>
<dbReference type="Gene3D" id="1.20.272.10">
    <property type="match status" value="1"/>
</dbReference>
<dbReference type="GO" id="GO:0046872">
    <property type="term" value="F:metal ion binding"/>
    <property type="evidence" value="ECO:0007669"/>
    <property type="project" value="UniProtKB-KW"/>
</dbReference>
<dbReference type="Pfam" id="PF13177">
    <property type="entry name" value="DNA_pol3_delta2"/>
    <property type="match status" value="1"/>
</dbReference>
<dbReference type="EMBL" id="CP046172">
    <property type="protein sequence ID" value="QIS08223.1"/>
    <property type="molecule type" value="Genomic_DNA"/>
</dbReference>
<dbReference type="NCBIfam" id="NF005846">
    <property type="entry name" value="PRK07764.1-6"/>
    <property type="match status" value="1"/>
</dbReference>
<feature type="compositionally biased region" description="Low complexity" evidence="14">
    <location>
        <begin position="692"/>
        <end position="711"/>
    </location>
</feature>
<dbReference type="AlphaFoldDB" id="A0A6G9Y574"/>
<gene>
    <name evidence="16" type="ORF">F5544_01505</name>
</gene>
<keyword evidence="4" id="KW-0548">Nucleotidyltransferase</keyword>
<keyword evidence="6" id="KW-0479">Metal-binding</keyword>
<evidence type="ECO:0000256" key="6">
    <source>
        <dbReference type="ARBA" id="ARBA00022723"/>
    </source>
</evidence>
<dbReference type="InterPro" id="IPR008921">
    <property type="entry name" value="DNA_pol3_clamp-load_cplx_C"/>
</dbReference>
<dbReference type="FunFam" id="1.20.272.10:FF:000003">
    <property type="entry name" value="DNA polymerase III subunit gamma/tau"/>
    <property type="match status" value="1"/>
</dbReference>
<keyword evidence="17" id="KW-1185">Reference proteome</keyword>
<feature type="compositionally biased region" description="Low complexity" evidence="14">
    <location>
        <begin position="1018"/>
        <end position="1032"/>
    </location>
</feature>
<comment type="function">
    <text evidence="11">DNA polymerase III is a complex, multichain enzyme responsible for most of the replicative synthesis in bacteria. This DNA polymerase also exhibits 3' to 5' exonuclease activity.</text>
</comment>
<dbReference type="CDD" id="cd18137">
    <property type="entry name" value="HLD_clamp_pol_III_gamma_tau"/>
    <property type="match status" value="1"/>
</dbReference>
<evidence type="ECO:0000313" key="17">
    <source>
        <dbReference type="Proteomes" id="UP000503540"/>
    </source>
</evidence>
<dbReference type="Gene3D" id="3.40.50.300">
    <property type="entry name" value="P-loop containing nucleotide triphosphate hydrolases"/>
    <property type="match status" value="1"/>
</dbReference>
<dbReference type="PANTHER" id="PTHR11669:SF0">
    <property type="entry name" value="PROTEIN STICHEL-LIKE 2"/>
    <property type="match status" value="1"/>
</dbReference>
<evidence type="ECO:0000256" key="5">
    <source>
        <dbReference type="ARBA" id="ARBA00022705"/>
    </source>
</evidence>
<dbReference type="InterPro" id="IPR045085">
    <property type="entry name" value="HLD_clamp_pol_III_gamma_tau"/>
</dbReference>
<name>A0A6G9Y574_9NOCA</name>
<dbReference type="SUPFAM" id="SSF48019">
    <property type="entry name" value="post-AAA+ oligomerization domain-like"/>
    <property type="match status" value="1"/>
</dbReference>
<feature type="compositionally biased region" description="Low complexity" evidence="14">
    <location>
        <begin position="396"/>
        <end position="418"/>
    </location>
</feature>
<feature type="compositionally biased region" description="Low complexity" evidence="14">
    <location>
        <begin position="931"/>
        <end position="948"/>
    </location>
</feature>
<dbReference type="Pfam" id="PF22608">
    <property type="entry name" value="DNAX_ATPase_lid"/>
    <property type="match status" value="1"/>
</dbReference>
<evidence type="ECO:0000256" key="14">
    <source>
        <dbReference type="SAM" id="MobiDB-lite"/>
    </source>
</evidence>
<keyword evidence="3" id="KW-0808">Transferase</keyword>
<organism evidence="16 17">
    <name type="scientific">Nocardia arthritidis</name>
    <dbReference type="NCBI Taxonomy" id="228602"/>
    <lineage>
        <taxon>Bacteria</taxon>
        <taxon>Bacillati</taxon>
        <taxon>Actinomycetota</taxon>
        <taxon>Actinomycetes</taxon>
        <taxon>Mycobacteriales</taxon>
        <taxon>Nocardiaceae</taxon>
        <taxon>Nocardia</taxon>
    </lineage>
</organism>
<feature type="compositionally biased region" description="Low complexity" evidence="14">
    <location>
        <begin position="481"/>
        <end position="520"/>
    </location>
</feature>
<evidence type="ECO:0000256" key="10">
    <source>
        <dbReference type="ARBA" id="ARBA00022932"/>
    </source>
</evidence>
<feature type="region of interest" description="Disordered" evidence="14">
    <location>
        <begin position="807"/>
        <end position="848"/>
    </location>
</feature>
<dbReference type="Gene3D" id="1.10.8.60">
    <property type="match status" value="1"/>
</dbReference>
<evidence type="ECO:0000313" key="16">
    <source>
        <dbReference type="EMBL" id="QIS08223.1"/>
    </source>
</evidence>
<comment type="catalytic activity">
    <reaction evidence="12">
        <text>DNA(n) + a 2'-deoxyribonucleoside 5'-triphosphate = DNA(n+1) + diphosphate</text>
        <dbReference type="Rhea" id="RHEA:22508"/>
        <dbReference type="Rhea" id="RHEA-COMP:17339"/>
        <dbReference type="Rhea" id="RHEA-COMP:17340"/>
        <dbReference type="ChEBI" id="CHEBI:33019"/>
        <dbReference type="ChEBI" id="CHEBI:61560"/>
        <dbReference type="ChEBI" id="CHEBI:173112"/>
        <dbReference type="EC" id="2.7.7.7"/>
    </reaction>
</comment>
<feature type="region of interest" description="Disordered" evidence="14">
    <location>
        <begin position="610"/>
        <end position="778"/>
    </location>
</feature>